<proteinExistence type="inferred from homology"/>
<dbReference type="PANTHER" id="PTHR46696:SF1">
    <property type="entry name" value="CYTOCHROME P450 YJIB-RELATED"/>
    <property type="match status" value="1"/>
</dbReference>
<dbReference type="EMBL" id="BAAARV010000024">
    <property type="protein sequence ID" value="GAA2344308.1"/>
    <property type="molecule type" value="Genomic_DNA"/>
</dbReference>
<organism evidence="3 4">
    <name type="scientific">Dactylosporangium salmoneum</name>
    <dbReference type="NCBI Taxonomy" id="53361"/>
    <lineage>
        <taxon>Bacteria</taxon>
        <taxon>Bacillati</taxon>
        <taxon>Actinomycetota</taxon>
        <taxon>Actinomycetes</taxon>
        <taxon>Micromonosporales</taxon>
        <taxon>Micromonosporaceae</taxon>
        <taxon>Dactylosporangium</taxon>
    </lineage>
</organism>
<name>A0ABP5T5D2_9ACTN</name>
<accession>A0ABP5T5D2</accession>
<evidence type="ECO:0000313" key="4">
    <source>
        <dbReference type="Proteomes" id="UP001501444"/>
    </source>
</evidence>
<dbReference type="PROSITE" id="PS00086">
    <property type="entry name" value="CYTOCHROME_P450"/>
    <property type="match status" value="1"/>
</dbReference>
<dbReference type="InterPro" id="IPR017972">
    <property type="entry name" value="Cyt_P450_CS"/>
</dbReference>
<dbReference type="Proteomes" id="UP001501444">
    <property type="component" value="Unassembled WGS sequence"/>
</dbReference>
<comment type="similarity">
    <text evidence="1 2">Belongs to the cytochrome P450 family.</text>
</comment>
<evidence type="ECO:0000313" key="3">
    <source>
        <dbReference type="EMBL" id="GAA2344308.1"/>
    </source>
</evidence>
<keyword evidence="2" id="KW-0408">Iron</keyword>
<dbReference type="Pfam" id="PF00067">
    <property type="entry name" value="p450"/>
    <property type="match status" value="1"/>
</dbReference>
<evidence type="ECO:0000256" key="1">
    <source>
        <dbReference type="ARBA" id="ARBA00010617"/>
    </source>
</evidence>
<dbReference type="SUPFAM" id="SSF48264">
    <property type="entry name" value="Cytochrome P450"/>
    <property type="match status" value="1"/>
</dbReference>
<keyword evidence="2" id="KW-0349">Heme</keyword>
<reference evidence="4" key="1">
    <citation type="journal article" date="2019" name="Int. J. Syst. Evol. Microbiol.">
        <title>The Global Catalogue of Microorganisms (GCM) 10K type strain sequencing project: providing services to taxonomists for standard genome sequencing and annotation.</title>
        <authorList>
            <consortium name="The Broad Institute Genomics Platform"/>
            <consortium name="The Broad Institute Genome Sequencing Center for Infectious Disease"/>
            <person name="Wu L."/>
            <person name="Ma J."/>
        </authorList>
    </citation>
    <scope>NUCLEOTIDE SEQUENCE [LARGE SCALE GENOMIC DNA]</scope>
    <source>
        <strain evidence="4">JCM 3272</strain>
    </source>
</reference>
<keyword evidence="2" id="KW-0560">Oxidoreductase</keyword>
<dbReference type="InterPro" id="IPR002397">
    <property type="entry name" value="Cyt_P450_B"/>
</dbReference>
<gene>
    <name evidence="3" type="ORF">GCM10010170_029760</name>
</gene>
<dbReference type="PANTHER" id="PTHR46696">
    <property type="entry name" value="P450, PUTATIVE (EUROFUNG)-RELATED"/>
    <property type="match status" value="1"/>
</dbReference>
<protein>
    <submittedName>
        <fullName evidence="3">Cytochrome P450</fullName>
    </submittedName>
</protein>
<keyword evidence="4" id="KW-1185">Reference proteome</keyword>
<evidence type="ECO:0000256" key="2">
    <source>
        <dbReference type="RuleBase" id="RU000461"/>
    </source>
</evidence>
<keyword evidence="2" id="KW-0503">Monooxygenase</keyword>
<dbReference type="InterPro" id="IPR001128">
    <property type="entry name" value="Cyt_P450"/>
</dbReference>
<dbReference type="Gene3D" id="1.10.630.10">
    <property type="entry name" value="Cytochrome P450"/>
    <property type="match status" value="1"/>
</dbReference>
<dbReference type="PRINTS" id="PR00359">
    <property type="entry name" value="BP450"/>
</dbReference>
<keyword evidence="2" id="KW-0479">Metal-binding</keyword>
<comment type="caution">
    <text evidence="3">The sequence shown here is derived from an EMBL/GenBank/DDBJ whole genome shotgun (WGS) entry which is preliminary data.</text>
</comment>
<sequence>MIVVALTPARRHELRLLAASRPALPVLLTLGRFARPIRRMPGLGWLVADPVTARLILNDGEHFTLLGEGGVGHLWAQVLGDWVYDAFDGAGHHALRTKARELFTEDNAAELVARVAGPRLRRCTEALDAGETVDVADLGRVIVGRIVADLLGLRIGTADSPDDDAPYRAVFNTGEELAALALGSTASTHLPDATVAAAKAIVARMTGGVAEAWRTAPPDTLLGRCRELGLGLRETEGLAVLLTVAGTETAASAMARTVALLHDTGEQHRLRAEPDRIADAVREGLRVTTPAPVIGRSVRADVDVAGRRLRAGERVMMLTWTANNAPGGFDLARPYLPENRQLWFGAGRHLCLGAPVARAELTALLRAILATGRPWKIVERRYGRRVLIPTYHTLGIALA</sequence>
<dbReference type="InterPro" id="IPR036396">
    <property type="entry name" value="Cyt_P450_sf"/>
</dbReference>